<evidence type="ECO:0000256" key="5">
    <source>
        <dbReference type="ARBA" id="ARBA00022840"/>
    </source>
</evidence>
<protein>
    <submittedName>
        <fullName evidence="7">AAA family ATPase</fullName>
    </submittedName>
</protein>
<dbReference type="SUPFAM" id="SSF48019">
    <property type="entry name" value="post-AAA+ oligomerization domain-like"/>
    <property type="match status" value="1"/>
</dbReference>
<dbReference type="GO" id="GO:0005524">
    <property type="term" value="F:ATP binding"/>
    <property type="evidence" value="ECO:0007669"/>
    <property type="project" value="UniProtKB-KW"/>
</dbReference>
<evidence type="ECO:0000259" key="6">
    <source>
        <dbReference type="SMART" id="SM00382"/>
    </source>
</evidence>
<keyword evidence="5" id="KW-0067">ATP-binding</keyword>
<comment type="function">
    <text evidence="1">DNA-dependent ATPase that plays important roles in cellular responses to stalled DNA replication processes.</text>
</comment>
<dbReference type="Proteomes" id="UP000284219">
    <property type="component" value="Unassembled WGS sequence"/>
</dbReference>
<dbReference type="GO" id="GO:0008047">
    <property type="term" value="F:enzyme activator activity"/>
    <property type="evidence" value="ECO:0007669"/>
    <property type="project" value="TreeGrafter"/>
</dbReference>
<dbReference type="InterPro" id="IPR027417">
    <property type="entry name" value="P-loop_NTPase"/>
</dbReference>
<dbReference type="Pfam" id="PF16193">
    <property type="entry name" value="AAA_assoc_2"/>
    <property type="match status" value="1"/>
</dbReference>
<dbReference type="Gene3D" id="1.10.8.60">
    <property type="match status" value="1"/>
</dbReference>
<dbReference type="Gene3D" id="3.40.50.300">
    <property type="entry name" value="P-loop containing nucleotide triphosphate hydrolases"/>
    <property type="match status" value="1"/>
</dbReference>
<dbReference type="CDD" id="cd18139">
    <property type="entry name" value="HLD_clamp_RarA"/>
    <property type="match status" value="1"/>
</dbReference>
<dbReference type="RefSeq" id="WP_120189165.1">
    <property type="nucleotide sequence ID" value="NZ_MCHY01000008.1"/>
</dbReference>
<dbReference type="InterPro" id="IPR021886">
    <property type="entry name" value="MgsA_C"/>
</dbReference>
<accession>A0A419SIX0</accession>
<dbReference type="AlphaFoldDB" id="A0A419SIX0"/>
<dbReference type="GO" id="GO:0003677">
    <property type="term" value="F:DNA binding"/>
    <property type="evidence" value="ECO:0007669"/>
    <property type="project" value="InterPro"/>
</dbReference>
<organism evidence="7 8">
    <name type="scientific">Ammoniphilus oxalaticus</name>
    <dbReference type="NCBI Taxonomy" id="66863"/>
    <lineage>
        <taxon>Bacteria</taxon>
        <taxon>Bacillati</taxon>
        <taxon>Bacillota</taxon>
        <taxon>Bacilli</taxon>
        <taxon>Bacillales</taxon>
        <taxon>Paenibacillaceae</taxon>
        <taxon>Aneurinibacillus group</taxon>
        <taxon>Ammoniphilus</taxon>
    </lineage>
</organism>
<dbReference type="GO" id="GO:0000731">
    <property type="term" value="P:DNA synthesis involved in DNA repair"/>
    <property type="evidence" value="ECO:0007669"/>
    <property type="project" value="TreeGrafter"/>
</dbReference>
<evidence type="ECO:0000256" key="2">
    <source>
        <dbReference type="ARBA" id="ARBA00008959"/>
    </source>
</evidence>
<dbReference type="OrthoDB" id="9778364at2"/>
<evidence type="ECO:0000256" key="1">
    <source>
        <dbReference type="ARBA" id="ARBA00002393"/>
    </source>
</evidence>
<dbReference type="GO" id="GO:0006261">
    <property type="term" value="P:DNA-templated DNA replication"/>
    <property type="evidence" value="ECO:0007669"/>
    <property type="project" value="TreeGrafter"/>
</dbReference>
<evidence type="ECO:0000256" key="4">
    <source>
        <dbReference type="ARBA" id="ARBA00022741"/>
    </source>
</evidence>
<keyword evidence="4" id="KW-0547">Nucleotide-binding</keyword>
<dbReference type="SMART" id="SM00382">
    <property type="entry name" value="AAA"/>
    <property type="match status" value="1"/>
</dbReference>
<evidence type="ECO:0000313" key="7">
    <source>
        <dbReference type="EMBL" id="RKD23935.1"/>
    </source>
</evidence>
<dbReference type="FunFam" id="1.10.3710.10:FF:000003">
    <property type="entry name" value="ATPase, AAA family protein"/>
    <property type="match status" value="1"/>
</dbReference>
<comment type="similarity">
    <text evidence="2">Belongs to the AAA ATPase family. RarA/MGS1/WRNIP1 subfamily.</text>
</comment>
<keyword evidence="8" id="KW-1185">Reference proteome</keyword>
<sequence>MDLFSFEYDNNNQGEQRLQPLAARMRPKTIDQFVGQEQIVGKGKLLRRAIEADQISSLIFYGPPGTGKTTLAKVIAGATQTFFTELNAVTAGVADIRKVIEQAKETYLMSRRRTILFIDEIHRFNKAQQDALLPYVEEGTIILIGATTENPYFEVNAALLSRSQVFQLELLSNEHLAIILDATLNDVQDGYGELKIKISEEAREHLLQYSSGDARRLLNALELAVTTTVPNAEQVIEIDLQVAMESIQRRAVRYDKSGDAHYDTVSAFIKSIRGSDPDAALFWLAQMIEAGEDPLFIARRVVIAASEDIGNADPMALSIAVSAFQALQFLGMPEGRIPLAQAVTYCASAPKSNASYKGINEAMSWVKNNGQQPVPNHLKDAHYKGAAKLGRGQGYLYPHHFPENVVEQQYLPDGVSEQFYRPTENGHEQKISMYLKRVDTGKKGL</sequence>
<proteinExistence type="inferred from homology"/>
<dbReference type="Gene3D" id="1.10.3710.10">
    <property type="entry name" value="DNA polymerase III clamp loader subunits, C-terminal domain"/>
    <property type="match status" value="1"/>
</dbReference>
<dbReference type="Pfam" id="PF12002">
    <property type="entry name" value="MgsA_C"/>
    <property type="match status" value="1"/>
</dbReference>
<dbReference type="PANTHER" id="PTHR13779">
    <property type="entry name" value="WERNER HELICASE-INTERACTING PROTEIN 1 FAMILY MEMBER"/>
    <property type="match status" value="1"/>
</dbReference>
<dbReference type="GO" id="GO:0017116">
    <property type="term" value="F:single-stranded DNA helicase activity"/>
    <property type="evidence" value="ECO:0007669"/>
    <property type="project" value="TreeGrafter"/>
</dbReference>
<dbReference type="CDD" id="cd00009">
    <property type="entry name" value="AAA"/>
    <property type="match status" value="1"/>
</dbReference>
<dbReference type="EMBL" id="MCHY01000008">
    <property type="protein sequence ID" value="RKD23935.1"/>
    <property type="molecule type" value="Genomic_DNA"/>
</dbReference>
<comment type="caution">
    <text evidence="7">The sequence shown here is derived from an EMBL/GenBank/DDBJ whole genome shotgun (WGS) entry which is preliminary data.</text>
</comment>
<dbReference type="PANTHER" id="PTHR13779:SF7">
    <property type="entry name" value="ATPASE WRNIP1"/>
    <property type="match status" value="1"/>
</dbReference>
<dbReference type="SUPFAM" id="SSF52540">
    <property type="entry name" value="P-loop containing nucleoside triphosphate hydrolases"/>
    <property type="match status" value="1"/>
</dbReference>
<dbReference type="InterPro" id="IPR003959">
    <property type="entry name" value="ATPase_AAA_core"/>
</dbReference>
<gene>
    <name evidence="7" type="ORF">BEP19_05790</name>
</gene>
<keyword evidence="3" id="KW-0235">DNA replication</keyword>
<dbReference type="InterPro" id="IPR051314">
    <property type="entry name" value="AAA_ATPase_RarA/MGS1/WRNIP1"/>
</dbReference>
<dbReference type="FunFam" id="1.20.272.10:FF:000001">
    <property type="entry name" value="Putative AAA family ATPase"/>
    <property type="match status" value="1"/>
</dbReference>
<dbReference type="InterPro" id="IPR003593">
    <property type="entry name" value="AAA+_ATPase"/>
</dbReference>
<evidence type="ECO:0000256" key="3">
    <source>
        <dbReference type="ARBA" id="ARBA00022705"/>
    </source>
</evidence>
<feature type="domain" description="AAA+ ATPase" evidence="6">
    <location>
        <begin position="54"/>
        <end position="171"/>
    </location>
</feature>
<dbReference type="GO" id="GO:0016887">
    <property type="term" value="F:ATP hydrolysis activity"/>
    <property type="evidence" value="ECO:0007669"/>
    <property type="project" value="InterPro"/>
</dbReference>
<evidence type="ECO:0000313" key="8">
    <source>
        <dbReference type="Proteomes" id="UP000284219"/>
    </source>
</evidence>
<dbReference type="FunFam" id="3.40.50.300:FF:000137">
    <property type="entry name" value="Replication-associated recombination protein A"/>
    <property type="match status" value="1"/>
</dbReference>
<dbReference type="InterPro" id="IPR008921">
    <property type="entry name" value="DNA_pol3_clamp-load_cplx_C"/>
</dbReference>
<dbReference type="Gene3D" id="1.20.272.10">
    <property type="match status" value="1"/>
</dbReference>
<reference evidence="7 8" key="1">
    <citation type="submission" date="2016-08" db="EMBL/GenBank/DDBJ databases">
        <title>Novel Firmicute Genomes.</title>
        <authorList>
            <person name="Poppleton D.I."/>
            <person name="Gribaldo S."/>
        </authorList>
    </citation>
    <scope>NUCLEOTIDE SEQUENCE [LARGE SCALE GENOMIC DNA]</scope>
    <source>
        <strain evidence="7 8">RAOx-1</strain>
    </source>
</reference>
<dbReference type="InterPro" id="IPR032423">
    <property type="entry name" value="AAA_assoc_2"/>
</dbReference>
<name>A0A419SIX0_9BACL</name>
<dbReference type="Pfam" id="PF00004">
    <property type="entry name" value="AAA"/>
    <property type="match status" value="1"/>
</dbReference>